<dbReference type="RefSeq" id="WP_171609756.1">
    <property type="nucleotide sequence ID" value="NZ_WHPF01000019.1"/>
</dbReference>
<dbReference type="InterPro" id="IPR046725">
    <property type="entry name" value="DUF6617"/>
</dbReference>
<organism evidence="1 2">
    <name type="scientific">Limnovirga soli</name>
    <dbReference type="NCBI Taxonomy" id="2656915"/>
    <lineage>
        <taxon>Bacteria</taxon>
        <taxon>Pseudomonadati</taxon>
        <taxon>Bacteroidota</taxon>
        <taxon>Chitinophagia</taxon>
        <taxon>Chitinophagales</taxon>
        <taxon>Chitinophagaceae</taxon>
        <taxon>Limnovirga</taxon>
    </lineage>
</organism>
<proteinExistence type="predicted"/>
<protein>
    <submittedName>
        <fullName evidence="1">Uncharacterized protein</fullName>
    </submittedName>
</protein>
<sequence>MEIKIFNNILFGSLKPWLIDAGSTKLFAENLKHAGSKIAITEFELVQQLKTLLQGKADLIAWLNQQPADKNMVLLEPYYFTDLPAFNDTLSKYYSQVIGLEAKRVFNRFKAYSETLDNQIDIIYNTNILLSSIKTLLKQTIEEIEDRGFEEKSDKSNSLVPFTLQYLKHNLTVLFLSIQAINEEHLEQIFTPEDFHLLELEQPLSTMQEIHFMLPDPIEQTQSKSKPKKLTFGYKGDEARLKKVIIELTNQIQLVDRTFSKAEDLSNLLISKNIVPNTPVIHIGCETTQFRFILEKLKLHFHNLTFSTVGNSSLFKSKNDTIISSQLLFSSKLANYKNEDEITEIIAKLK</sequence>
<comment type="caution">
    <text evidence="1">The sequence shown here is derived from an EMBL/GenBank/DDBJ whole genome shotgun (WGS) entry which is preliminary data.</text>
</comment>
<dbReference type="EMBL" id="WHPF01000019">
    <property type="protein sequence ID" value="NNV57808.1"/>
    <property type="molecule type" value="Genomic_DNA"/>
</dbReference>
<reference evidence="1" key="1">
    <citation type="submission" date="2019-10" db="EMBL/GenBank/DDBJ databases">
        <title>Draft genome sequence of Panacibacter sp. KCS-6.</title>
        <authorList>
            <person name="Yim K.J."/>
        </authorList>
    </citation>
    <scope>NUCLEOTIDE SEQUENCE</scope>
    <source>
        <strain evidence="1">KCS-6</strain>
    </source>
</reference>
<evidence type="ECO:0000313" key="2">
    <source>
        <dbReference type="Proteomes" id="UP000598971"/>
    </source>
</evidence>
<dbReference type="AlphaFoldDB" id="A0A8J8FH63"/>
<gene>
    <name evidence="1" type="ORF">GD597_20235</name>
</gene>
<name>A0A8J8FH63_9BACT</name>
<dbReference type="Proteomes" id="UP000598971">
    <property type="component" value="Unassembled WGS sequence"/>
</dbReference>
<evidence type="ECO:0000313" key="1">
    <source>
        <dbReference type="EMBL" id="NNV57808.1"/>
    </source>
</evidence>
<accession>A0A8J8FH63</accession>
<dbReference type="Pfam" id="PF20322">
    <property type="entry name" value="DUF6617"/>
    <property type="match status" value="1"/>
</dbReference>
<keyword evidence="2" id="KW-1185">Reference proteome</keyword>